<dbReference type="InterPro" id="IPR013083">
    <property type="entry name" value="Znf_RING/FYVE/PHD"/>
</dbReference>
<dbReference type="PANTHER" id="PTHR46453">
    <property type="entry name" value="PROTEIN KINASE C-BINDING PROTEIN 1"/>
    <property type="match status" value="1"/>
</dbReference>
<evidence type="ECO:0000259" key="9">
    <source>
        <dbReference type="PROSITE" id="PS50014"/>
    </source>
</evidence>
<sequence length="1225" mass="133683">MEKEGIPKLDVEEPVDDGGGGTEGTDEETQHVDATPVASETEEGDVQQTDTSDEPVVQDSSAAEDEGEAELADENSKAMEEDGVTTNSEVEETPTGKGGDDEEHDFVEVEGQQQQEEEMDVDEQVGEEEEVAETAPDEVEEGTVAEDDEVEEEEEGIDETENPGEEEDTPTAAAPGTGVMTRKRTISHSSADDEPRRKVGRSAPAVGGQSESGSKHDKYCWVCHKEGVQVNCKLCPRSYHVKCMSMDYPNHPNAKISQGDSTCPCPECVVVMNAETIEFRSDAMKQLSIEQLMSLLKNICLRMRQTPGSDPFVQPVDPNDAEDYFDYIVYPMDIETLEKNIKKRQYGSTEAFLADAQWLVHNSIVFNSASSQYTVAAKRLLKVCKQELTEIETCPECYTNAHEKPEHWFVEACKRPHILVWAKLKGFPFWPAKAMKIKENDVDVRFFGQHDRAWVSMKDCFLYSEEMPVAPPKKNSPLLTAIEELTAHVDKLKEVHGPITFATVKTPIGPQLSTEQIRRMLPEYNPPEPPNQKVSNQNASKANNNNNKVPALKGKSPMTIRISSLKTNPTIVNNTALDSSEGRVTRLTRKSSALSTSNVSESEASAEEQAEVKHDEKSTENVSDASKNVPEKKETEEDTPASVPKGSEILANALGVRRSTRGSSRSSESTTSNTTTTVATNPAESTNSVTTLEKRLTRGSLKTADTLNDSGNDGETVSDEQPPDSVLEAMGLSKKTKESQATQSRHVGGVVIKGEPHDMNDDEDMEDSTAVARTTNKSTHSLVEQISAHTNVKPGYRFNLSKDISISAVEGGDHDEHESMGGGNTVQSSNAFGMANVRPRRAMPTTAPSARGVPQGIPLAGVGVGATRPRIALNSSGNVNGVPGQQRTFTGQQLRQMVRNARPQQILNPRTGVRITAGNATRPVTMLTVRGQQQQNVQKSSKDHQVVVDSSSLRIEGQTVNQVQGPITLPGGTITVTPLTSIIAGVPITTYGTGGDGVNGAQSGQVAVALKTTSSSLGNNIGIINVQQQQSGGTTIVNNAVTSGGKTVKTIQPAITSAQQRRNLMVSIPPSVNMHLQNLTKTMGDLVKSTVEQIAIEIVEFCNSTQGKAEANRLQLEVERLQTKLKQEVTDVKHNNDIAMRELRMTMENDKKRALAEMKRQLELEKQKAVEETKKKQWCANCGREALFYCCWNTSYCGYPCQVRFIVCFALISNMYVLLFSCLVL</sequence>
<dbReference type="Pfam" id="PF23460">
    <property type="entry name" value="ZMYND8_CC"/>
    <property type="match status" value="1"/>
</dbReference>
<dbReference type="InterPro" id="IPR000313">
    <property type="entry name" value="PWWP_dom"/>
</dbReference>
<feature type="compositionally biased region" description="Basic and acidic residues" evidence="8">
    <location>
        <begin position="1"/>
        <end position="11"/>
    </location>
</feature>
<dbReference type="InterPro" id="IPR044075">
    <property type="entry name" value="PRKCBP1_PHD"/>
</dbReference>
<dbReference type="Gene3D" id="1.20.920.10">
    <property type="entry name" value="Bromodomain-like"/>
    <property type="match status" value="1"/>
</dbReference>
<feature type="compositionally biased region" description="Acidic residues" evidence="8">
    <location>
        <begin position="115"/>
        <end position="169"/>
    </location>
</feature>
<dbReference type="SMART" id="SM00293">
    <property type="entry name" value="PWWP"/>
    <property type="match status" value="1"/>
</dbReference>
<dbReference type="InterPro" id="IPR056987">
    <property type="entry name" value="ZMYND8_CC"/>
</dbReference>
<keyword evidence="7" id="KW-0175">Coiled coil</keyword>
<evidence type="ECO:0000256" key="6">
    <source>
        <dbReference type="PROSITE-ProRule" id="PRU00035"/>
    </source>
</evidence>
<keyword evidence="2" id="KW-0863">Zinc-finger</keyword>
<feature type="region of interest" description="Disordered" evidence="8">
    <location>
        <begin position="1"/>
        <end position="215"/>
    </location>
</feature>
<evidence type="ECO:0000256" key="8">
    <source>
        <dbReference type="SAM" id="MobiDB-lite"/>
    </source>
</evidence>
<evidence type="ECO:0000313" key="12">
    <source>
        <dbReference type="Proteomes" id="UP001642540"/>
    </source>
</evidence>
<dbReference type="CDD" id="cd20160">
    <property type="entry name" value="PWWP_PRKCBP1"/>
    <property type="match status" value="1"/>
</dbReference>
<evidence type="ECO:0008006" key="13">
    <source>
        <dbReference type="Google" id="ProtNLM"/>
    </source>
</evidence>
<name>A0ABP1PQB4_9HEXA</name>
<dbReference type="Pfam" id="PF24324">
    <property type="entry name" value="MYND_ZMYND11_ZMYD8"/>
    <property type="match status" value="1"/>
</dbReference>
<feature type="compositionally biased region" description="Polar residues" evidence="8">
    <location>
        <begin position="590"/>
        <end position="599"/>
    </location>
</feature>
<dbReference type="Pfam" id="PF00439">
    <property type="entry name" value="Bromodomain"/>
    <property type="match status" value="1"/>
</dbReference>
<evidence type="ECO:0000256" key="3">
    <source>
        <dbReference type="ARBA" id="ARBA00022833"/>
    </source>
</evidence>
<feature type="compositionally biased region" description="Basic and acidic residues" evidence="8">
    <location>
        <begin position="610"/>
        <end position="619"/>
    </location>
</feature>
<keyword evidence="12" id="KW-1185">Reference proteome</keyword>
<feature type="region of interest" description="Disordered" evidence="8">
    <location>
        <begin position="572"/>
        <end position="724"/>
    </location>
</feature>
<comment type="caution">
    <text evidence="11">The sequence shown here is derived from an EMBL/GenBank/DDBJ whole genome shotgun (WGS) entry which is preliminary data.</text>
</comment>
<evidence type="ECO:0000256" key="2">
    <source>
        <dbReference type="ARBA" id="ARBA00022771"/>
    </source>
</evidence>
<dbReference type="PANTHER" id="PTHR46453:SF5">
    <property type="entry name" value="PROTEIN KINASE C-BINDING PROTEIN 1 ISOFORM X1"/>
    <property type="match status" value="1"/>
</dbReference>
<protein>
    <recommendedName>
        <fullName evidence="13">Protein kinase C-binding protein 1</fullName>
    </recommendedName>
</protein>
<feature type="region of interest" description="Disordered" evidence="8">
    <location>
        <begin position="521"/>
        <end position="557"/>
    </location>
</feature>
<evidence type="ECO:0000313" key="11">
    <source>
        <dbReference type="EMBL" id="CAL8073122.1"/>
    </source>
</evidence>
<feature type="compositionally biased region" description="Low complexity" evidence="8">
    <location>
        <begin position="655"/>
        <end position="686"/>
    </location>
</feature>
<dbReference type="Pfam" id="PF00855">
    <property type="entry name" value="PWWP"/>
    <property type="match status" value="1"/>
</dbReference>
<keyword evidence="3" id="KW-0862">Zinc</keyword>
<dbReference type="EMBL" id="CAXLJM020000007">
    <property type="protein sequence ID" value="CAL8073122.1"/>
    <property type="molecule type" value="Genomic_DNA"/>
</dbReference>
<dbReference type="SUPFAM" id="SSF63748">
    <property type="entry name" value="Tudor/PWWP/MBT"/>
    <property type="match status" value="1"/>
</dbReference>
<proteinExistence type="predicted"/>
<dbReference type="Proteomes" id="UP001642540">
    <property type="component" value="Unassembled WGS sequence"/>
</dbReference>
<evidence type="ECO:0000256" key="4">
    <source>
        <dbReference type="ARBA" id="ARBA00022990"/>
    </source>
</evidence>
<evidence type="ECO:0000256" key="7">
    <source>
        <dbReference type="SAM" id="Coils"/>
    </source>
</evidence>
<dbReference type="PROSITE" id="PS50014">
    <property type="entry name" value="BROMODOMAIN_2"/>
    <property type="match status" value="1"/>
</dbReference>
<dbReference type="SUPFAM" id="SSF47370">
    <property type="entry name" value="Bromodomain"/>
    <property type="match status" value="1"/>
</dbReference>
<dbReference type="CDD" id="cd15538">
    <property type="entry name" value="PHD_PRKCBP1"/>
    <property type="match status" value="1"/>
</dbReference>
<dbReference type="SUPFAM" id="SSF57903">
    <property type="entry name" value="FYVE/PHD zinc finger"/>
    <property type="match status" value="1"/>
</dbReference>
<dbReference type="InterPro" id="IPR018359">
    <property type="entry name" value="Bromodomain_CS"/>
</dbReference>
<feature type="domain" description="Bromo" evidence="9">
    <location>
        <begin position="304"/>
        <end position="374"/>
    </location>
</feature>
<feature type="compositionally biased region" description="Low complexity" evidence="8">
    <location>
        <begin position="535"/>
        <end position="548"/>
    </location>
</feature>
<feature type="compositionally biased region" description="Acidic residues" evidence="8">
    <location>
        <begin position="62"/>
        <end position="73"/>
    </location>
</feature>
<gene>
    <name evidence="11" type="ORF">ODALV1_LOCUS2501</name>
</gene>
<dbReference type="PROSITE" id="PS50812">
    <property type="entry name" value="PWWP"/>
    <property type="match status" value="1"/>
</dbReference>
<dbReference type="InterPro" id="IPR011011">
    <property type="entry name" value="Znf_FYVE_PHD"/>
</dbReference>
<keyword evidence="1" id="KW-0479">Metal-binding</keyword>
<dbReference type="Gene3D" id="2.30.30.140">
    <property type="match status" value="1"/>
</dbReference>
<dbReference type="InterPro" id="IPR036427">
    <property type="entry name" value="Bromodomain-like_sf"/>
</dbReference>
<evidence type="ECO:0000256" key="1">
    <source>
        <dbReference type="ARBA" id="ARBA00022723"/>
    </source>
</evidence>
<organism evidence="11 12">
    <name type="scientific">Orchesella dallaii</name>
    <dbReference type="NCBI Taxonomy" id="48710"/>
    <lineage>
        <taxon>Eukaryota</taxon>
        <taxon>Metazoa</taxon>
        <taxon>Ecdysozoa</taxon>
        <taxon>Arthropoda</taxon>
        <taxon>Hexapoda</taxon>
        <taxon>Collembola</taxon>
        <taxon>Entomobryomorpha</taxon>
        <taxon>Entomobryoidea</taxon>
        <taxon>Orchesellidae</taxon>
        <taxon>Orchesellinae</taxon>
        <taxon>Orchesella</taxon>
    </lineage>
</organism>
<dbReference type="PROSITE" id="PS00633">
    <property type="entry name" value="BROMODOMAIN_1"/>
    <property type="match status" value="1"/>
</dbReference>
<accession>A0ABP1PQB4</accession>
<feature type="domain" description="PWWP" evidence="10">
    <location>
        <begin position="416"/>
        <end position="466"/>
    </location>
</feature>
<reference evidence="11 12" key="1">
    <citation type="submission" date="2024-08" db="EMBL/GenBank/DDBJ databases">
        <authorList>
            <person name="Cucini C."/>
            <person name="Frati F."/>
        </authorList>
    </citation>
    <scope>NUCLEOTIDE SEQUENCE [LARGE SCALE GENOMIC DNA]</scope>
</reference>
<dbReference type="Gene3D" id="3.30.40.10">
    <property type="entry name" value="Zinc/RING finger domain, C3HC4 (zinc finger)"/>
    <property type="match status" value="1"/>
</dbReference>
<dbReference type="InterPro" id="IPR057053">
    <property type="entry name" value="MYND_ZMYND11_ZMYD8"/>
</dbReference>
<feature type="compositionally biased region" description="Polar residues" evidence="8">
    <location>
        <begin position="703"/>
        <end position="715"/>
    </location>
</feature>
<dbReference type="PRINTS" id="PR00503">
    <property type="entry name" value="BROMODOMAIN"/>
</dbReference>
<feature type="coiled-coil region" evidence="7">
    <location>
        <begin position="1104"/>
        <end position="1175"/>
    </location>
</feature>
<keyword evidence="4" id="KW-0007">Acetylation</keyword>
<evidence type="ECO:0000256" key="5">
    <source>
        <dbReference type="ARBA" id="ARBA00023117"/>
    </source>
</evidence>
<evidence type="ECO:0000259" key="10">
    <source>
        <dbReference type="PROSITE" id="PS50812"/>
    </source>
</evidence>
<dbReference type="SMART" id="SM00297">
    <property type="entry name" value="BROMO"/>
    <property type="match status" value="1"/>
</dbReference>
<keyword evidence="5 6" id="KW-0103">Bromodomain</keyword>
<dbReference type="InterPro" id="IPR001487">
    <property type="entry name" value="Bromodomain"/>
</dbReference>